<keyword evidence="3" id="KW-0413">Isomerase</keyword>
<organism evidence="6 7">
    <name type="scientific">Mytilus coruscus</name>
    <name type="common">Sea mussel</name>
    <dbReference type="NCBI Taxonomy" id="42192"/>
    <lineage>
        <taxon>Eukaryota</taxon>
        <taxon>Metazoa</taxon>
        <taxon>Spiralia</taxon>
        <taxon>Lophotrochozoa</taxon>
        <taxon>Mollusca</taxon>
        <taxon>Bivalvia</taxon>
        <taxon>Autobranchia</taxon>
        <taxon>Pteriomorphia</taxon>
        <taxon>Mytilida</taxon>
        <taxon>Mytiloidea</taxon>
        <taxon>Mytilidae</taxon>
        <taxon>Mytilinae</taxon>
        <taxon>Mytilus</taxon>
    </lineage>
</organism>
<dbReference type="GO" id="GO:0005694">
    <property type="term" value="C:chromosome"/>
    <property type="evidence" value="ECO:0007669"/>
    <property type="project" value="TreeGrafter"/>
</dbReference>
<dbReference type="GO" id="GO:0000724">
    <property type="term" value="P:double-strand break repair via homologous recombination"/>
    <property type="evidence" value="ECO:0007669"/>
    <property type="project" value="TreeGrafter"/>
</dbReference>
<dbReference type="GO" id="GO:0005634">
    <property type="term" value="C:nucleus"/>
    <property type="evidence" value="ECO:0007669"/>
    <property type="project" value="TreeGrafter"/>
</dbReference>
<dbReference type="InterPro" id="IPR011545">
    <property type="entry name" value="DEAD/DEAH_box_helicase_dom"/>
</dbReference>
<reference evidence="6 7" key="1">
    <citation type="submission" date="2020-06" db="EMBL/GenBank/DDBJ databases">
        <authorList>
            <person name="Li R."/>
            <person name="Bekaert M."/>
        </authorList>
    </citation>
    <scope>NUCLEOTIDE SEQUENCE [LARGE SCALE GENOMIC DNA]</scope>
    <source>
        <strain evidence="7">wild</strain>
    </source>
</reference>
<keyword evidence="7" id="KW-1185">Reference proteome</keyword>
<dbReference type="AlphaFoldDB" id="A0A6J8C1Z6"/>
<dbReference type="Pfam" id="PF00270">
    <property type="entry name" value="DEAD"/>
    <property type="match status" value="1"/>
</dbReference>
<feature type="domain" description="Helicase ATP-binding" evidence="5">
    <location>
        <begin position="1"/>
        <end position="135"/>
    </location>
</feature>
<sequence length="365" mass="42029">MTTTKKSSILVISPLQALMLDQMRKLQDMGITATVEWLIEYLQEITFSSPEAALLPGVWRRSLTSGNFNTAVKAVIIDEAHYISEWGAEFRQEYSMLDELRSFFPEKTPFVAITATATKEMKFEIMKKLSMEEDRTDTIWMLPERPNLTYIVKKTTKQMTDLQWILNDIKVNEEKAKKTIVYCRNISSCAALYEYFFYELSESADDVHSRRIAMFHRSTAEANKVHVMSEFPKLDSKVRVVFATIAFGRCKESVADFCKKVECCKEILSDYFSLDNKPHRSITKTCKCCSFCKANCECGCCDRLDFIDNIASTQQQYKLQDEDADLHRHISDNESILLKENFLDFHSTLEDEDAPGCTYLNDSAI</sequence>
<dbReference type="GO" id="GO:0005737">
    <property type="term" value="C:cytoplasm"/>
    <property type="evidence" value="ECO:0007669"/>
    <property type="project" value="TreeGrafter"/>
</dbReference>
<dbReference type="InterPro" id="IPR014001">
    <property type="entry name" value="Helicase_ATP-bd"/>
</dbReference>
<dbReference type="InterPro" id="IPR027417">
    <property type="entry name" value="P-loop_NTPase"/>
</dbReference>
<dbReference type="PANTHER" id="PTHR13710:SF153">
    <property type="entry name" value="RECQ-LIKE DNA HELICASE BLM"/>
    <property type="match status" value="1"/>
</dbReference>
<protein>
    <recommendedName>
        <fullName evidence="5">Helicase ATP-binding domain-containing protein</fullName>
    </recommendedName>
</protein>
<dbReference type="GO" id="GO:0005524">
    <property type="term" value="F:ATP binding"/>
    <property type="evidence" value="ECO:0007669"/>
    <property type="project" value="InterPro"/>
</dbReference>
<comment type="similarity">
    <text evidence="1">Belongs to the helicase family. RecQ subfamily.</text>
</comment>
<keyword evidence="4" id="KW-0539">Nucleus</keyword>
<proteinExistence type="inferred from homology"/>
<evidence type="ECO:0000256" key="1">
    <source>
        <dbReference type="ARBA" id="ARBA00005446"/>
    </source>
</evidence>
<evidence type="ECO:0000313" key="7">
    <source>
        <dbReference type="Proteomes" id="UP000507470"/>
    </source>
</evidence>
<evidence type="ECO:0000256" key="4">
    <source>
        <dbReference type="ARBA" id="ARBA00023242"/>
    </source>
</evidence>
<accession>A0A6J8C1Z6</accession>
<dbReference type="GO" id="GO:0009378">
    <property type="term" value="F:four-way junction helicase activity"/>
    <property type="evidence" value="ECO:0007669"/>
    <property type="project" value="TreeGrafter"/>
</dbReference>
<dbReference type="GO" id="GO:0043138">
    <property type="term" value="F:3'-5' DNA helicase activity"/>
    <property type="evidence" value="ECO:0007669"/>
    <property type="project" value="TreeGrafter"/>
</dbReference>
<dbReference type="PROSITE" id="PS51192">
    <property type="entry name" value="HELICASE_ATP_BIND_1"/>
    <property type="match status" value="1"/>
</dbReference>
<evidence type="ECO:0000256" key="3">
    <source>
        <dbReference type="ARBA" id="ARBA00023235"/>
    </source>
</evidence>
<dbReference type="SUPFAM" id="SSF52540">
    <property type="entry name" value="P-loop containing nucleoside triphosphate hydrolases"/>
    <property type="match status" value="1"/>
</dbReference>
<keyword evidence="2" id="KW-0238">DNA-binding</keyword>
<name>A0A6J8C1Z6_MYTCO</name>
<evidence type="ECO:0000259" key="5">
    <source>
        <dbReference type="PROSITE" id="PS51192"/>
    </source>
</evidence>
<evidence type="ECO:0000313" key="6">
    <source>
        <dbReference type="EMBL" id="CAC5390385.1"/>
    </source>
</evidence>
<dbReference type="GO" id="GO:0003677">
    <property type="term" value="F:DNA binding"/>
    <property type="evidence" value="ECO:0007669"/>
    <property type="project" value="UniProtKB-KW"/>
</dbReference>
<evidence type="ECO:0000256" key="2">
    <source>
        <dbReference type="ARBA" id="ARBA00023125"/>
    </source>
</evidence>
<gene>
    <name evidence="6" type="ORF">MCOR_25487</name>
</gene>
<dbReference type="PANTHER" id="PTHR13710">
    <property type="entry name" value="DNA HELICASE RECQ FAMILY MEMBER"/>
    <property type="match status" value="1"/>
</dbReference>
<dbReference type="Proteomes" id="UP000507470">
    <property type="component" value="Unassembled WGS sequence"/>
</dbReference>
<dbReference type="OrthoDB" id="6139146at2759"/>
<dbReference type="EMBL" id="CACVKT020004512">
    <property type="protein sequence ID" value="CAC5390385.1"/>
    <property type="molecule type" value="Genomic_DNA"/>
</dbReference>
<dbReference type="Gene3D" id="3.40.50.300">
    <property type="entry name" value="P-loop containing nucleotide triphosphate hydrolases"/>
    <property type="match status" value="2"/>
</dbReference>